<evidence type="ECO:0000313" key="2">
    <source>
        <dbReference type="EMBL" id="MBY6275057.1"/>
    </source>
</evidence>
<gene>
    <name evidence="2" type="primary">csaB</name>
    <name evidence="2" type="ORF">CWE10_02415</name>
</gene>
<evidence type="ECO:0000313" key="3">
    <source>
        <dbReference type="Proteomes" id="UP000732377"/>
    </source>
</evidence>
<protein>
    <submittedName>
        <fullName evidence="2">Polysaccharide pyruvyl transferase CsaB</fullName>
    </submittedName>
</protein>
<dbReference type="Pfam" id="PF04230">
    <property type="entry name" value="PS_pyruv_trans"/>
    <property type="match status" value="1"/>
</dbReference>
<dbReference type="AlphaFoldDB" id="A0A953HYM0"/>
<dbReference type="Gene3D" id="3.40.50.2000">
    <property type="entry name" value="Glycogen Phosphorylase B"/>
    <property type="match status" value="1"/>
</dbReference>
<dbReference type="EMBL" id="PIUK01000011">
    <property type="protein sequence ID" value="MBY6275057.1"/>
    <property type="molecule type" value="Genomic_DNA"/>
</dbReference>
<dbReference type="RefSeq" id="WP_273377743.1">
    <property type="nucleotide sequence ID" value="NZ_PIUK01000011.1"/>
</dbReference>
<dbReference type="PANTHER" id="PTHR36836:SF1">
    <property type="entry name" value="COLANIC ACID BIOSYNTHESIS PROTEIN WCAK"/>
    <property type="match status" value="1"/>
</dbReference>
<feature type="domain" description="Polysaccharide pyruvyl transferase" evidence="1">
    <location>
        <begin position="14"/>
        <end position="297"/>
    </location>
</feature>
<dbReference type="NCBIfam" id="TIGR03609">
    <property type="entry name" value="S_layer_CsaB"/>
    <property type="match status" value="1"/>
</dbReference>
<accession>A0A953HYM0</accession>
<dbReference type="InterPro" id="IPR007345">
    <property type="entry name" value="Polysacch_pyruvyl_Trfase"/>
</dbReference>
<dbReference type="InterPro" id="IPR019896">
    <property type="entry name" value="Polysacch_pyruvyl_Trfase_CsaB"/>
</dbReference>
<dbReference type="GO" id="GO:0016740">
    <property type="term" value="F:transferase activity"/>
    <property type="evidence" value="ECO:0007669"/>
    <property type="project" value="UniProtKB-KW"/>
</dbReference>
<reference evidence="2" key="1">
    <citation type="submission" date="2017-11" db="EMBL/GenBank/DDBJ databases">
        <title>Three new genomes from thermophilic consortium.</title>
        <authorList>
            <person name="Quaggio R."/>
            <person name="Amgarten D."/>
            <person name="Setubal J.C."/>
        </authorList>
    </citation>
    <scope>NUCLEOTIDE SEQUENCE</scope>
    <source>
        <strain evidence="2">ZCTH01-B2</strain>
    </source>
</reference>
<evidence type="ECO:0000259" key="1">
    <source>
        <dbReference type="Pfam" id="PF04230"/>
    </source>
</evidence>
<keyword evidence="2" id="KW-0808">Transferase</keyword>
<dbReference type="SUPFAM" id="SSF53756">
    <property type="entry name" value="UDP-Glycosyltransferase/glycogen phosphorylase"/>
    <property type="match status" value="1"/>
</dbReference>
<dbReference type="Proteomes" id="UP000732377">
    <property type="component" value="Unassembled WGS sequence"/>
</dbReference>
<comment type="caution">
    <text evidence="2">The sequence shown here is derived from an EMBL/GenBank/DDBJ whole genome shotgun (WGS) entry which is preliminary data.</text>
</comment>
<proteinExistence type="predicted"/>
<name>A0A953HYM0_SYMTR</name>
<sequence>MAEILIAGYYGFHNAGDEAMLAGLRRAIRELRPDVTFTAISGTASQTRRLHGIGAVSRSDIRGIWEAIGRADLVMFGGGSLLQDVTSSRSLIYYLGLATMARLRRKPVMFCAQGIGPVTRPLGRALVPLIVNRAALITARDAEAAETFRRLGVTRPPVTVTADAALVLGPADPAAGEALLRGAGVDVSRPVIGVSVRPWKPGREPLEPRLAAALDRLAGETGAQVVFIPMQQVKDVEASRAVVACMRAPAVVLNGPYTYEDLRAVIARCDLLIGMRYHSLVFAAMSGVPLVGISYDPKNDAFLRQIGHEAVGNVGGLDPAAVAAAGRRALAEADQVRADLLRQMDRLVPLARLNAELAVGLLPDR</sequence>
<organism evidence="2 3">
    <name type="scientific">Symbiobacterium thermophilum</name>
    <dbReference type="NCBI Taxonomy" id="2734"/>
    <lineage>
        <taxon>Bacteria</taxon>
        <taxon>Bacillati</taxon>
        <taxon>Bacillota</taxon>
        <taxon>Clostridia</taxon>
        <taxon>Eubacteriales</taxon>
        <taxon>Symbiobacteriaceae</taxon>
        <taxon>Symbiobacterium</taxon>
    </lineage>
</organism>
<dbReference type="PANTHER" id="PTHR36836">
    <property type="entry name" value="COLANIC ACID BIOSYNTHESIS PROTEIN WCAK"/>
    <property type="match status" value="1"/>
</dbReference>